<accession>G2QZT9</accession>
<evidence type="ECO:0000313" key="2">
    <source>
        <dbReference type="Proteomes" id="UP000008181"/>
    </source>
</evidence>
<reference evidence="1 2" key="1">
    <citation type="journal article" date="2011" name="Nat. Biotechnol.">
        <title>Comparative genomic analysis of the thermophilic biomass-degrading fungi Myceliophthora thermophila and Thielavia terrestris.</title>
        <authorList>
            <person name="Berka R.M."/>
            <person name="Grigoriev I.V."/>
            <person name="Otillar R."/>
            <person name="Salamov A."/>
            <person name="Grimwood J."/>
            <person name="Reid I."/>
            <person name="Ishmael N."/>
            <person name="John T."/>
            <person name="Darmond C."/>
            <person name="Moisan M.-C."/>
            <person name="Henrissat B."/>
            <person name="Coutinho P.M."/>
            <person name="Lombard V."/>
            <person name="Natvig D.O."/>
            <person name="Lindquist E."/>
            <person name="Schmutz J."/>
            <person name="Lucas S."/>
            <person name="Harris P."/>
            <person name="Powlowski J."/>
            <person name="Bellemare A."/>
            <person name="Taylor D."/>
            <person name="Butler G."/>
            <person name="de Vries R.P."/>
            <person name="Allijn I.E."/>
            <person name="van den Brink J."/>
            <person name="Ushinsky S."/>
            <person name="Storms R."/>
            <person name="Powell A.J."/>
            <person name="Paulsen I.T."/>
            <person name="Elbourne L.D.H."/>
            <person name="Baker S.E."/>
            <person name="Magnuson J."/>
            <person name="LaBoissiere S."/>
            <person name="Clutterbuck A.J."/>
            <person name="Martinez D."/>
            <person name="Wogulis M."/>
            <person name="de Leon A.L."/>
            <person name="Rey M.W."/>
            <person name="Tsang A."/>
        </authorList>
    </citation>
    <scope>NUCLEOTIDE SEQUENCE [LARGE SCALE GENOMIC DNA]</scope>
    <source>
        <strain evidence="2">ATCC 38088 / NRRL 8126</strain>
    </source>
</reference>
<dbReference type="KEGG" id="ttt:THITE_2088696"/>
<organism evidence="1 2">
    <name type="scientific">Thermothielavioides terrestris (strain ATCC 38088 / NRRL 8126)</name>
    <name type="common">Thielavia terrestris</name>
    <dbReference type="NCBI Taxonomy" id="578455"/>
    <lineage>
        <taxon>Eukaryota</taxon>
        <taxon>Fungi</taxon>
        <taxon>Dikarya</taxon>
        <taxon>Ascomycota</taxon>
        <taxon>Pezizomycotina</taxon>
        <taxon>Sordariomycetes</taxon>
        <taxon>Sordariomycetidae</taxon>
        <taxon>Sordariales</taxon>
        <taxon>Chaetomiaceae</taxon>
        <taxon>Thermothielavioides</taxon>
        <taxon>Thermothielavioides terrestris</taxon>
    </lineage>
</organism>
<dbReference type="AlphaFoldDB" id="G2QZT9"/>
<sequence length="61" mass="6828">MAVVVSPCNPSFPQLRLLGVPEAEEYQLRPLGWENDGDEERLSFSSLGYLAACTYNCYTLL</sequence>
<dbReference type="OrthoDB" id="671439at2759"/>
<proteinExistence type="predicted"/>
<dbReference type="HOGENOM" id="CLU_2924344_0_0_1"/>
<name>G2QZT9_THETT</name>
<keyword evidence="2" id="KW-1185">Reference proteome</keyword>
<gene>
    <name evidence="1" type="ORF">THITE_2088696</name>
</gene>
<evidence type="ECO:0000313" key="1">
    <source>
        <dbReference type="EMBL" id="AEO67214.1"/>
    </source>
</evidence>
<dbReference type="EMBL" id="CP003010">
    <property type="protein sequence ID" value="AEO67214.1"/>
    <property type="molecule type" value="Genomic_DNA"/>
</dbReference>
<dbReference type="GeneID" id="11514981"/>
<dbReference type="Proteomes" id="UP000008181">
    <property type="component" value="Chromosome 2"/>
</dbReference>
<protein>
    <submittedName>
        <fullName evidence="1">Uncharacterized protein</fullName>
    </submittedName>
</protein>
<dbReference type="RefSeq" id="XP_003653550.1">
    <property type="nucleotide sequence ID" value="XM_003653502.1"/>
</dbReference>